<dbReference type="AlphaFoldDB" id="A0A3B6B7Z1"/>
<dbReference type="Gramene" id="TraesNOR2A03G00825040.1">
    <property type="protein sequence ID" value="TraesNOR2A03G00825040.1.CDS1"/>
    <property type="gene ID" value="TraesNOR2A03G00825040"/>
</dbReference>
<evidence type="ECO:0000313" key="5">
    <source>
        <dbReference type="Proteomes" id="UP000019116"/>
    </source>
</evidence>
<organism evidence="4">
    <name type="scientific">Triticum aestivum</name>
    <name type="common">Wheat</name>
    <dbReference type="NCBI Taxonomy" id="4565"/>
    <lineage>
        <taxon>Eukaryota</taxon>
        <taxon>Viridiplantae</taxon>
        <taxon>Streptophyta</taxon>
        <taxon>Embryophyta</taxon>
        <taxon>Tracheophyta</taxon>
        <taxon>Spermatophyta</taxon>
        <taxon>Magnoliopsida</taxon>
        <taxon>Liliopsida</taxon>
        <taxon>Poales</taxon>
        <taxon>Poaceae</taxon>
        <taxon>BOP clade</taxon>
        <taxon>Pooideae</taxon>
        <taxon>Triticodae</taxon>
        <taxon>Triticeae</taxon>
        <taxon>Triticinae</taxon>
        <taxon>Triticum</taxon>
    </lineage>
</organism>
<comment type="subcellular location">
    <subcellularLocation>
        <location evidence="1">Membrane</location>
    </subcellularLocation>
</comment>
<accession>A0A3B6B7Z1</accession>
<sequence length="234" mass="25598">MATTSGHRSKARNSDRLRDLCCDLQAQRHSRSLLKCLLFTLPGLAILAAGVLLLLRFAVTPQLKAYIEDARLTSFVPAGILSPSGSAATYNVSISVAITVRNPNGAMDIKYTKPLVAVFLFHDRRLYNVTVTGAGHRHRPLKREVHILHTGGEVPYFLDAAAVEEFTKQNATGVIKVEMRLSGQIKLGIGNIRVLELSCPLTLRRPAPPPGTDPDVVVFPEVDCIPDKPKKIVF</sequence>
<dbReference type="PANTHER" id="PTHR31415">
    <property type="entry name" value="OS05G0367900 PROTEIN"/>
    <property type="match status" value="1"/>
</dbReference>
<keyword evidence="3" id="KW-0812">Transmembrane</keyword>
<evidence type="ECO:0000256" key="2">
    <source>
        <dbReference type="ARBA" id="ARBA00023136"/>
    </source>
</evidence>
<dbReference type="Gramene" id="TraesCS2A02G564400.1">
    <property type="protein sequence ID" value="TraesCS2A02G564400.1.cds1"/>
    <property type="gene ID" value="TraesCS2A02G564400"/>
</dbReference>
<dbReference type="Gramene" id="TraesMAC2A03G00815100.1">
    <property type="protein sequence ID" value="TraesMAC2A03G00815100.1.CDS1"/>
    <property type="gene ID" value="TraesMAC2A03G00815100"/>
</dbReference>
<dbReference type="InterPro" id="IPR044839">
    <property type="entry name" value="NDR1-like"/>
</dbReference>
<feature type="transmembrane region" description="Helical" evidence="3">
    <location>
        <begin position="36"/>
        <end position="59"/>
    </location>
</feature>
<dbReference type="Gramene" id="TraesCAD_scaffold_015778_01G000500.1">
    <property type="protein sequence ID" value="TraesCAD_scaffold_015778_01G000500.1"/>
    <property type="gene ID" value="TraesCAD_scaffold_015778_01G000500"/>
</dbReference>
<dbReference type="Gramene" id="TraesJAG2A03G00817310.1">
    <property type="protein sequence ID" value="TraesJAG2A03G00817310.1.CDS1"/>
    <property type="gene ID" value="TraesJAG2A03G00817310"/>
</dbReference>
<protein>
    <recommendedName>
        <fullName evidence="6">Late embryogenesis abundant protein LEA-2 subgroup domain-containing protein</fullName>
    </recommendedName>
</protein>
<dbReference type="GO" id="GO:0098542">
    <property type="term" value="P:defense response to other organism"/>
    <property type="evidence" value="ECO:0007669"/>
    <property type="project" value="InterPro"/>
</dbReference>
<keyword evidence="5" id="KW-1185">Reference proteome</keyword>
<dbReference type="GO" id="GO:0005886">
    <property type="term" value="C:plasma membrane"/>
    <property type="evidence" value="ECO:0000318"/>
    <property type="project" value="GO_Central"/>
</dbReference>
<evidence type="ECO:0008006" key="6">
    <source>
        <dbReference type="Google" id="ProtNLM"/>
    </source>
</evidence>
<proteinExistence type="predicted"/>
<dbReference type="Gramene" id="TraesWEE_scaffold_011323_01G000500.1">
    <property type="protein sequence ID" value="TraesWEE_scaffold_011323_01G000500.1"/>
    <property type="gene ID" value="TraesWEE_scaffold_011323_01G000500"/>
</dbReference>
<dbReference type="PANTHER" id="PTHR31415:SF126">
    <property type="entry name" value="LATE EMBRYOGENESIS ABUNDANT PROTEIN LEA-2 SUBGROUP DOMAIN-CONTAINING PROTEIN"/>
    <property type="match status" value="1"/>
</dbReference>
<dbReference type="GO" id="GO:0009506">
    <property type="term" value="C:plasmodesma"/>
    <property type="evidence" value="ECO:0000318"/>
    <property type="project" value="GO_Central"/>
</dbReference>
<dbReference type="Gramene" id="TraesROB_scaffold_023946_01G000300.1">
    <property type="protein sequence ID" value="TraesROB_scaffold_023946_01G000300.1"/>
    <property type="gene ID" value="TraesROB_scaffold_023946_01G000300"/>
</dbReference>
<reference evidence="4" key="2">
    <citation type="submission" date="2018-10" db="UniProtKB">
        <authorList>
            <consortium name="EnsemblPlants"/>
        </authorList>
    </citation>
    <scope>IDENTIFICATION</scope>
</reference>
<name>A0A3B6B7Z1_WHEAT</name>
<dbReference type="Gramene" id="TraesLDM2A03G00821110.1">
    <property type="protein sequence ID" value="TraesLDM2A03G00821110.1.CDS1"/>
    <property type="gene ID" value="TraesLDM2A03G00821110"/>
</dbReference>
<keyword evidence="3" id="KW-1133">Transmembrane helix</keyword>
<evidence type="ECO:0000313" key="4">
    <source>
        <dbReference type="EnsemblPlants" id="TraesCS2A02G564400.1.cds1"/>
    </source>
</evidence>
<dbReference type="Gramene" id="TraesARI2A03G00825430.1">
    <property type="protein sequence ID" value="TraesARI2A03G00825430.1.CDS1"/>
    <property type="gene ID" value="TraesARI2A03G00825430"/>
</dbReference>
<keyword evidence="2 3" id="KW-0472">Membrane</keyword>
<evidence type="ECO:0000256" key="1">
    <source>
        <dbReference type="ARBA" id="ARBA00004370"/>
    </source>
</evidence>
<evidence type="ECO:0000256" key="3">
    <source>
        <dbReference type="SAM" id="Phobius"/>
    </source>
</evidence>
<dbReference type="Proteomes" id="UP000019116">
    <property type="component" value="Chromosome 2A"/>
</dbReference>
<dbReference type="EnsemblPlants" id="TraesCS2A02G564400.1">
    <property type="protein sequence ID" value="TraesCS2A02G564400.1.cds1"/>
    <property type="gene ID" value="TraesCS2A02G564400"/>
</dbReference>
<reference evidence="4" key="1">
    <citation type="submission" date="2018-08" db="EMBL/GenBank/DDBJ databases">
        <authorList>
            <person name="Rossello M."/>
        </authorList>
    </citation>
    <scope>NUCLEOTIDE SEQUENCE [LARGE SCALE GENOMIC DNA]</scope>
    <source>
        <strain evidence="4">cv. Chinese Spring</strain>
    </source>
</reference>
<dbReference type="Gramene" id="TraesCS2A03G1353100.1">
    <property type="protein sequence ID" value="TraesCS2A03G1353100.1.CDS1"/>
    <property type="gene ID" value="TraesCS2A03G1353100"/>
</dbReference>